<protein>
    <recommendedName>
        <fullName evidence="2">Dit-like phage tail protein N-terminal domain-containing protein</fullName>
    </recommendedName>
</protein>
<evidence type="ECO:0000256" key="1">
    <source>
        <dbReference type="SAM" id="MobiDB-lite"/>
    </source>
</evidence>
<comment type="caution">
    <text evidence="3">The sequence shown here is derived from an EMBL/GenBank/DDBJ whole genome shotgun (WGS) entry which is preliminary data.</text>
</comment>
<feature type="region of interest" description="Disordered" evidence="1">
    <location>
        <begin position="212"/>
        <end position="245"/>
    </location>
</feature>
<gene>
    <name evidence="3" type="ORF">F3I20_23550</name>
</gene>
<dbReference type="InterPro" id="IPR048494">
    <property type="entry name" value="Dit-like_N"/>
</dbReference>
<reference evidence="3 4" key="1">
    <citation type="submission" date="2019-09" db="EMBL/GenBank/DDBJ databases">
        <title>Genomic diversity of phyloplane-associated Pantoea species in Pakistan cotton crop.</title>
        <authorList>
            <person name="Tufail M.R."/>
            <person name="Cook D.R."/>
        </authorList>
    </citation>
    <scope>NUCLEOTIDE SEQUENCE [LARGE SCALE GENOMIC DNA]</scope>
    <source>
        <strain evidence="3 4">B_8</strain>
    </source>
</reference>
<evidence type="ECO:0000259" key="2">
    <source>
        <dbReference type="Pfam" id="PF21821"/>
    </source>
</evidence>
<dbReference type="RefSeq" id="WP_150059944.1">
    <property type="nucleotide sequence ID" value="NZ_VWVM01000040.1"/>
</dbReference>
<dbReference type="Pfam" id="PF21821">
    <property type="entry name" value="Dit_like"/>
    <property type="match status" value="1"/>
</dbReference>
<dbReference type="EMBL" id="VWVM01000040">
    <property type="protein sequence ID" value="KAA6117894.1"/>
    <property type="molecule type" value="Genomic_DNA"/>
</dbReference>
<keyword evidence="4" id="KW-1185">Reference proteome</keyword>
<evidence type="ECO:0000313" key="4">
    <source>
        <dbReference type="Proteomes" id="UP000324255"/>
    </source>
</evidence>
<name>A0AB34CCS3_9GAMM</name>
<evidence type="ECO:0000313" key="3">
    <source>
        <dbReference type="EMBL" id="KAA6117894.1"/>
    </source>
</evidence>
<dbReference type="Proteomes" id="UP000324255">
    <property type="component" value="Unassembled WGS sequence"/>
</dbReference>
<proteinExistence type="predicted"/>
<organism evidence="3 4">
    <name type="scientific">Candidatus Pantoea gossypiicola</name>
    <dbReference type="NCBI Taxonomy" id="2608008"/>
    <lineage>
        <taxon>Bacteria</taxon>
        <taxon>Pseudomonadati</taxon>
        <taxon>Pseudomonadota</taxon>
        <taxon>Gammaproteobacteria</taxon>
        <taxon>Enterobacterales</taxon>
        <taxon>Erwiniaceae</taxon>
        <taxon>Pantoea</taxon>
    </lineage>
</organism>
<sequence>MSDAAVTTRIGTFVFDVVTEESHHSELKVTDNPVESGSQISDHAILTPRPFEITGIMVDFDPSDTLFNQLAEDNYVREPDFIDDLPIPGEIKSLTAQGVSLANRVLDQVASAASSLVGGSSGQRALAPWLPSLLDTDSADLATSDQRVADALKALRSMQQSATPITITTQTASYEQCLLLNVDVKFTRTGSAAFSLKCREIFITTTQTASGLKVPSQGKTGGRTAKQAAKIVSKGGQNGEKISREAMTPALQAQFDSYGVTTE</sequence>
<accession>A0AB34CCS3</accession>
<dbReference type="AlphaFoldDB" id="A0AB34CCS3"/>
<feature type="domain" description="Dit-like phage tail protein N-terminal" evidence="2">
    <location>
        <begin position="15"/>
        <end position="210"/>
    </location>
</feature>